<accession>A0A174A3H6</accession>
<organism evidence="9 22">
    <name type="scientific">Agathobacter rectalis</name>
    <dbReference type="NCBI Taxonomy" id="39491"/>
    <lineage>
        <taxon>Bacteria</taxon>
        <taxon>Bacillati</taxon>
        <taxon>Bacillota</taxon>
        <taxon>Clostridia</taxon>
        <taxon>Lachnospirales</taxon>
        <taxon>Lachnospiraceae</taxon>
        <taxon>Agathobacter</taxon>
    </lineage>
</organism>
<dbReference type="Proteomes" id="UP000283501">
    <property type="component" value="Unassembled WGS sequence"/>
</dbReference>
<evidence type="ECO:0000313" key="25">
    <source>
        <dbReference type="Proteomes" id="UP000283501"/>
    </source>
</evidence>
<feature type="transmembrane region" description="Helical" evidence="7">
    <location>
        <begin position="245"/>
        <end position="263"/>
    </location>
</feature>
<dbReference type="EMBL" id="QSUG01000017">
    <property type="protein sequence ID" value="RGN20562.1"/>
    <property type="molecule type" value="Genomic_DNA"/>
</dbReference>
<feature type="transmembrane region" description="Helical" evidence="7">
    <location>
        <begin position="46"/>
        <end position="71"/>
    </location>
</feature>
<evidence type="ECO:0000313" key="22">
    <source>
        <dbReference type="Proteomes" id="UP000095384"/>
    </source>
</evidence>
<reference evidence="23 24" key="2">
    <citation type="submission" date="2018-08" db="EMBL/GenBank/DDBJ databases">
        <title>A genome reference for cultivated species of the human gut microbiota.</title>
        <authorList>
            <person name="Zou Y."/>
            <person name="Xue W."/>
            <person name="Luo G."/>
        </authorList>
    </citation>
    <scope>NUCLEOTIDE SEQUENCE [LARGE SCALE GENOMIC DNA]</scope>
    <source>
        <strain evidence="16 26">AF06-19</strain>
        <strain evidence="15 28">AF12-8</strain>
        <strain evidence="19 24">AF36-2BH</strain>
        <strain evidence="18 25">AM26-2LB</strain>
        <strain evidence="17 27">AM42-17AT</strain>
        <strain evidence="14 23">OM05-6AA</strain>
    </source>
</reference>
<dbReference type="EMBL" id="JAJCJQ010000029">
    <property type="protein sequence ID" value="MCB6961990.1"/>
    <property type="molecule type" value="Genomic_DNA"/>
</dbReference>
<dbReference type="EMBL" id="CYYW01000005">
    <property type="protein sequence ID" value="CUN82857.1"/>
    <property type="molecule type" value="Genomic_DNA"/>
</dbReference>
<comment type="subcellular location">
    <subcellularLocation>
        <location evidence="1">Membrane</location>
        <topology evidence="1">Multi-pass membrane protein</topology>
    </subcellularLocation>
</comment>
<feature type="transmembrane region" description="Helical" evidence="7">
    <location>
        <begin position="386"/>
        <end position="407"/>
    </location>
</feature>
<dbReference type="EMBL" id="QSKY01000027">
    <property type="protein sequence ID" value="RHF01047.1"/>
    <property type="molecule type" value="Genomic_DNA"/>
</dbReference>
<dbReference type="PANTHER" id="PTHR43652:SF2">
    <property type="entry name" value="BASIC AMINO ACID ANTIPORTER YFCC-RELATED"/>
    <property type="match status" value="1"/>
</dbReference>
<dbReference type="Proteomes" id="UP001193670">
    <property type="component" value="Unassembled WGS sequence"/>
</dbReference>
<evidence type="ECO:0000313" key="26">
    <source>
        <dbReference type="Proteomes" id="UP000283683"/>
    </source>
</evidence>
<evidence type="ECO:0000313" key="29">
    <source>
        <dbReference type="Proteomes" id="UP000324325"/>
    </source>
</evidence>
<dbReference type="EMBL" id="QRPB01000023">
    <property type="protein sequence ID" value="RHL75993.1"/>
    <property type="molecule type" value="Genomic_DNA"/>
</dbReference>
<evidence type="ECO:0000256" key="4">
    <source>
        <dbReference type="ARBA" id="ARBA00022737"/>
    </source>
</evidence>
<keyword evidence="5 7" id="KW-1133">Transmembrane helix</keyword>
<evidence type="ECO:0000256" key="3">
    <source>
        <dbReference type="ARBA" id="ARBA00022692"/>
    </source>
</evidence>
<dbReference type="EMBL" id="JAAIMP010000028">
    <property type="protein sequence ID" value="NSC78208.1"/>
    <property type="molecule type" value="Genomic_DNA"/>
</dbReference>
<dbReference type="EMBL" id="QSFZ01000001">
    <property type="protein sequence ID" value="RHA94496.1"/>
    <property type="molecule type" value="Genomic_DNA"/>
</dbReference>
<gene>
    <name evidence="19" type="ORF">DW001_14505</name>
    <name evidence="18" type="ORF">DW703_13935</name>
    <name evidence="17" type="ORF">DW912_00055</name>
    <name evidence="16" type="ORF">DWV45_04630</name>
    <name evidence="15" type="ORF">DWV78_12255</name>
    <name evidence="14" type="ORF">DXB72_13720</name>
    <name evidence="9" type="ORF">ERS852417_01073</name>
    <name evidence="21" type="ORF">FYL31_14725</name>
    <name evidence="20" type="ORF">FYL37_15515</name>
    <name evidence="13" type="ORF">G4312_13235</name>
    <name evidence="12" type="ORF">G4319_14830</name>
    <name evidence="10" type="ORF">LIZ82_14000</name>
    <name evidence="11" type="ORF">LK487_07410</name>
</gene>
<evidence type="ECO:0000313" key="28">
    <source>
        <dbReference type="Proteomes" id="UP000286581"/>
    </source>
</evidence>
<evidence type="ECO:0000313" key="27">
    <source>
        <dbReference type="Proteomes" id="UP000286220"/>
    </source>
</evidence>
<dbReference type="AlphaFoldDB" id="A0A174A3H6"/>
<evidence type="ECO:0000256" key="2">
    <source>
        <dbReference type="ARBA" id="ARBA00022448"/>
    </source>
</evidence>
<feature type="transmembrane region" description="Helical" evidence="7">
    <location>
        <begin position="92"/>
        <end position="110"/>
    </location>
</feature>
<evidence type="ECO:0000256" key="5">
    <source>
        <dbReference type="ARBA" id="ARBA00022989"/>
    </source>
</evidence>
<keyword evidence="3 7" id="KW-0812">Transmembrane</keyword>
<feature type="transmembrane region" description="Helical" evidence="7">
    <location>
        <begin position="303"/>
        <end position="326"/>
    </location>
</feature>
<feature type="transmembrane region" description="Helical" evidence="7">
    <location>
        <begin position="269"/>
        <end position="291"/>
    </location>
</feature>
<evidence type="ECO:0000313" key="9">
    <source>
        <dbReference type="EMBL" id="CUN82857.1"/>
    </source>
</evidence>
<evidence type="ECO:0000313" key="17">
    <source>
        <dbReference type="EMBL" id="RHA94496.1"/>
    </source>
</evidence>
<dbReference type="EMBL" id="VSTG01000039">
    <property type="protein sequence ID" value="TYL51890.1"/>
    <property type="molecule type" value="Genomic_DNA"/>
</dbReference>
<dbReference type="Pfam" id="PF03600">
    <property type="entry name" value="CitMHS"/>
    <property type="match status" value="1"/>
</dbReference>
<evidence type="ECO:0000313" key="12">
    <source>
        <dbReference type="EMBL" id="NSC28570.1"/>
    </source>
</evidence>
<reference evidence="29 30" key="4">
    <citation type="submission" date="2019-09" db="EMBL/GenBank/DDBJ databases">
        <title>Strain-level analysis of Eubacterium rectale using genomes from metagenomes.</title>
        <authorList>
            <person name="Karcher N."/>
            <person name="Segata N."/>
        </authorList>
    </citation>
    <scope>NUCLEOTIDE SEQUENCE [LARGE SCALE GENOMIC DNA]</scope>
    <source>
        <strain evidence="20 29">L2-21</strain>
        <strain evidence="21 30">T3WBe13</strain>
    </source>
</reference>
<reference evidence="10" key="8">
    <citation type="submission" date="2021-10" db="EMBL/GenBank/DDBJ databases">
        <title>Collection of gut derived symbiotic bacterial strains cultured from healthy donors.</title>
        <authorList>
            <person name="Lin H."/>
            <person name="Littmann E."/>
            <person name="Kohout C."/>
            <person name="Pamer E.G."/>
        </authorList>
    </citation>
    <scope>NUCLEOTIDE SEQUENCE</scope>
    <source>
        <strain evidence="10">DFI.7.28A</strain>
    </source>
</reference>
<evidence type="ECO:0000313" key="20">
    <source>
        <dbReference type="EMBL" id="TYL51890.1"/>
    </source>
</evidence>
<dbReference type="EMBL" id="JAJFBX010000008">
    <property type="protein sequence ID" value="MCC2746860.1"/>
    <property type="molecule type" value="Genomic_DNA"/>
</dbReference>
<evidence type="ECO:0000313" key="24">
    <source>
        <dbReference type="Proteomes" id="UP000266698"/>
    </source>
</evidence>
<evidence type="ECO:0000256" key="6">
    <source>
        <dbReference type="ARBA" id="ARBA00023136"/>
    </source>
</evidence>
<evidence type="ECO:0000313" key="21">
    <source>
        <dbReference type="EMBL" id="TYL56599.1"/>
    </source>
</evidence>
<dbReference type="EMBL" id="QSAE01000044">
    <property type="protein sequence ID" value="RGW38824.1"/>
    <property type="molecule type" value="Genomic_DNA"/>
</dbReference>
<reference evidence="11" key="7">
    <citation type="submission" date="2021-10" db="EMBL/GenBank/DDBJ databases">
        <title>Collection of gut derived symbiotic bacterial strains cultured from healthy donors.</title>
        <authorList>
            <person name="Lin H."/>
            <person name="Littmann E."/>
            <person name="Claire K."/>
            <person name="Pamer E."/>
        </authorList>
    </citation>
    <scope>NUCLEOTIDE SEQUENCE</scope>
    <source>
        <strain evidence="11">MSK.22.92</strain>
    </source>
</reference>
<evidence type="ECO:0000256" key="1">
    <source>
        <dbReference type="ARBA" id="ARBA00004141"/>
    </source>
</evidence>
<dbReference type="OMA" id="LMGIWWM"/>
<name>A0A174A3H6_9FIRM</name>
<dbReference type="GO" id="GO:0055085">
    <property type="term" value="P:transmembrane transport"/>
    <property type="evidence" value="ECO:0007669"/>
    <property type="project" value="InterPro"/>
</dbReference>
<evidence type="ECO:0000313" key="30">
    <source>
        <dbReference type="Proteomes" id="UP000324327"/>
    </source>
</evidence>
<feature type="transmembrane region" description="Helical" evidence="7">
    <location>
        <begin position="419"/>
        <end position="442"/>
    </location>
</feature>
<dbReference type="Proteomes" id="UP000266698">
    <property type="component" value="Unassembled WGS sequence"/>
</dbReference>
<evidence type="ECO:0000313" key="10">
    <source>
        <dbReference type="EMBL" id="MCB6961990.1"/>
    </source>
</evidence>
<dbReference type="GeneID" id="86988051"/>
<dbReference type="Proteomes" id="UP000324327">
    <property type="component" value="Unassembled WGS sequence"/>
</dbReference>
<evidence type="ECO:0000313" key="15">
    <source>
        <dbReference type="EMBL" id="RGW38824.1"/>
    </source>
</evidence>
<keyword evidence="2" id="KW-0813">Transport</keyword>
<feature type="transmembrane region" description="Helical" evidence="7">
    <location>
        <begin position="338"/>
        <end position="355"/>
    </location>
</feature>
<reference evidence="12" key="6">
    <citation type="submission" date="2020-02" db="EMBL/GenBank/DDBJ databases">
        <authorList>
            <person name="Littmann E."/>
            <person name="Sorbara M."/>
        </authorList>
    </citation>
    <scope>NUCLEOTIDE SEQUENCE</scope>
    <source>
        <strain evidence="13">MSK.16.45</strain>
        <strain evidence="12">MSK.17.79</strain>
    </source>
</reference>
<feature type="transmembrane region" description="Helical" evidence="7">
    <location>
        <begin position="116"/>
        <end position="132"/>
    </location>
</feature>
<evidence type="ECO:0000313" key="18">
    <source>
        <dbReference type="EMBL" id="RHF01047.1"/>
    </source>
</evidence>
<evidence type="ECO:0000313" key="16">
    <source>
        <dbReference type="EMBL" id="RGW88654.1"/>
    </source>
</evidence>
<dbReference type="GO" id="GO:0005886">
    <property type="term" value="C:plasma membrane"/>
    <property type="evidence" value="ECO:0007669"/>
    <property type="project" value="TreeGrafter"/>
</dbReference>
<evidence type="ECO:0000259" key="8">
    <source>
        <dbReference type="Pfam" id="PF03600"/>
    </source>
</evidence>
<keyword evidence="4" id="KW-0677">Repeat</keyword>
<dbReference type="Proteomes" id="UP000324325">
    <property type="component" value="Unassembled WGS sequence"/>
</dbReference>
<sequence>MDSSIISIIIVLITMGLFVWNRLPISVVAILGSVAMAMFIPEMDLSAVYSGFSATGWPMVVGMCVVSAALFETGIARKIGEKIGNSFLAKTERRFIVTVSAVCSLMSAFMSNNGTVAIWMPIIAIVAANSCGKIRSKMVIFPAGTAAIIGGACSLIGSTSQLAANSVLQGYAGYEEGMGMFDMTKIMFPAAVVQIIFWGTIGYKLLDKVLKPDSPDFDKGNMYSVAEIHKLEKEQESAAPAWKGYVALGTMILCIVLFVLSGFQPFKSYFNIGTIGLIGAAMVLGTGCISIKKAYSDLPWDVFVCIGTISGIGTGLDVSGGGALIANAVLNLFGGKNASVVLLTVVIAVLTSVLTNIMSNNATAAMLTPICIAIALSLGISPIPWVIVIGACSNLAIATSFGTAVNMQILPAGYKFSDFVKIGGPLLIILIAVVSICSVAFLF</sequence>
<dbReference type="Proteomes" id="UP001197741">
    <property type="component" value="Unassembled WGS sequence"/>
</dbReference>
<feature type="transmembrane region" description="Helical" evidence="7">
    <location>
        <begin position="7"/>
        <end position="40"/>
    </location>
</feature>
<dbReference type="EMBL" id="VSTF01000029">
    <property type="protein sequence ID" value="TYL56599.1"/>
    <property type="molecule type" value="Genomic_DNA"/>
</dbReference>
<evidence type="ECO:0000313" key="23">
    <source>
        <dbReference type="Proteomes" id="UP000260970"/>
    </source>
</evidence>
<protein>
    <submittedName>
        <fullName evidence="10">Anion permease</fullName>
    </submittedName>
    <submittedName>
        <fullName evidence="12">Citrate transporter</fullName>
    </submittedName>
    <submittedName>
        <fullName evidence="9">Transporter, divalent anion:Na+ symporter (DASS) family</fullName>
    </submittedName>
</protein>
<dbReference type="Proteomes" id="UP001197847">
    <property type="component" value="Unassembled WGS sequence"/>
</dbReference>
<reference evidence="12" key="5">
    <citation type="journal article" date="2020" name="Cell Host Microbe">
        <title>Functional and Genomic Variation between Human-Derived Isolates of Lachnospiraceae Reveals Inter- and Intra-Species Diversity.</title>
        <authorList>
            <person name="Sorbara M.T."/>
            <person name="Littmann E.R."/>
            <person name="Fontana E."/>
            <person name="Moody T.U."/>
            <person name="Kohout C.E."/>
            <person name="Gjonbalaj M."/>
            <person name="Eaton V."/>
            <person name="Seok R."/>
            <person name="Leiner I.M."/>
            <person name="Pamer E.G."/>
        </authorList>
    </citation>
    <scope>NUCLEOTIDE SEQUENCE</scope>
    <source>
        <strain evidence="13">MSK.16.45</strain>
        <strain evidence="12">MSK.17.79</strain>
    </source>
</reference>
<evidence type="ECO:0000313" key="11">
    <source>
        <dbReference type="EMBL" id="MCC2746860.1"/>
    </source>
</evidence>
<evidence type="ECO:0000313" key="14">
    <source>
        <dbReference type="EMBL" id="RGN20562.1"/>
    </source>
</evidence>
<dbReference type="InterPro" id="IPR004680">
    <property type="entry name" value="Cit_transptr-like_dom"/>
</dbReference>
<dbReference type="Proteomes" id="UP001193756">
    <property type="component" value="Unassembled WGS sequence"/>
</dbReference>
<proteinExistence type="predicted"/>
<dbReference type="InterPro" id="IPR051679">
    <property type="entry name" value="DASS-Related_Transporters"/>
</dbReference>
<reference evidence="9 22" key="1">
    <citation type="submission" date="2015-09" db="EMBL/GenBank/DDBJ databases">
        <authorList>
            <consortium name="Pathogen Informatics"/>
        </authorList>
    </citation>
    <scope>NUCLEOTIDE SEQUENCE [LARGE SCALE GENOMIC DNA]</scope>
    <source>
        <strain evidence="9 22">2789STDY5608860</strain>
    </source>
</reference>
<feature type="domain" description="Citrate transporter-like" evidence="8">
    <location>
        <begin position="17"/>
        <end position="390"/>
    </location>
</feature>
<feature type="transmembrane region" description="Helical" evidence="7">
    <location>
        <begin position="139"/>
        <end position="157"/>
    </location>
</feature>
<dbReference type="Proteomes" id="UP000286220">
    <property type="component" value="Unassembled WGS sequence"/>
</dbReference>
<dbReference type="Proteomes" id="UP000286581">
    <property type="component" value="Unassembled WGS sequence"/>
</dbReference>
<reference evidence="29 30" key="3">
    <citation type="submission" date="2019-08" db="EMBL/GenBank/DDBJ databases">
        <authorList>
            <person name="Duncan S."/>
            <person name="Walker A."/>
        </authorList>
    </citation>
    <scope>NUCLEOTIDE SEQUENCE [LARGE SCALE GENOMIC DNA]</scope>
    <source>
        <strain evidence="20 29">L2-21</strain>
        <strain evidence="21 30">T3WBe13</strain>
    </source>
</reference>
<evidence type="ECO:0000256" key="7">
    <source>
        <dbReference type="SAM" id="Phobius"/>
    </source>
</evidence>
<dbReference type="Proteomes" id="UP000095384">
    <property type="component" value="Unassembled WGS sequence"/>
</dbReference>
<dbReference type="Proteomes" id="UP000283683">
    <property type="component" value="Unassembled WGS sequence"/>
</dbReference>
<dbReference type="PANTHER" id="PTHR43652">
    <property type="entry name" value="BASIC AMINO ACID ANTIPORTER YFCC-RELATED"/>
    <property type="match status" value="1"/>
</dbReference>
<dbReference type="RefSeq" id="WP_012742068.1">
    <property type="nucleotide sequence ID" value="NZ_CP092643.1"/>
</dbReference>
<dbReference type="Proteomes" id="UP000260970">
    <property type="component" value="Unassembled WGS sequence"/>
</dbReference>
<dbReference type="EMBL" id="JAAILW010000050">
    <property type="protein sequence ID" value="NSC28570.1"/>
    <property type="molecule type" value="Genomic_DNA"/>
</dbReference>
<dbReference type="EMBL" id="QSAZ01000003">
    <property type="protein sequence ID" value="RGW88654.1"/>
    <property type="molecule type" value="Genomic_DNA"/>
</dbReference>
<evidence type="ECO:0000313" key="13">
    <source>
        <dbReference type="EMBL" id="NSC78208.1"/>
    </source>
</evidence>
<evidence type="ECO:0000313" key="19">
    <source>
        <dbReference type="EMBL" id="RHL75993.1"/>
    </source>
</evidence>
<keyword evidence="6 7" id="KW-0472">Membrane</keyword>
<feature type="transmembrane region" description="Helical" evidence="7">
    <location>
        <begin position="186"/>
        <end position="206"/>
    </location>
</feature>